<gene>
    <name evidence="2" type="ORF">T05_14546</name>
</gene>
<comment type="caution">
    <text evidence="2">The sequence shown here is derived from an EMBL/GenBank/DDBJ whole genome shotgun (WGS) entry which is preliminary data.</text>
</comment>
<dbReference type="Proteomes" id="UP000055048">
    <property type="component" value="Unassembled WGS sequence"/>
</dbReference>
<reference evidence="2 3" key="1">
    <citation type="submission" date="2015-01" db="EMBL/GenBank/DDBJ databases">
        <title>Evolution of Trichinella species and genotypes.</title>
        <authorList>
            <person name="Korhonen P.K."/>
            <person name="Edoardo P."/>
            <person name="Giuseppe L.R."/>
            <person name="Gasser R.B."/>
        </authorList>
    </citation>
    <scope>NUCLEOTIDE SEQUENCE [LARGE SCALE GENOMIC DNA]</scope>
    <source>
        <strain evidence="2">ISS417</strain>
    </source>
</reference>
<keyword evidence="3" id="KW-1185">Reference proteome</keyword>
<accession>A0A0V0T789</accession>
<dbReference type="EMBL" id="JYDJ01000498">
    <property type="protein sequence ID" value="KRX34911.1"/>
    <property type="molecule type" value="Genomic_DNA"/>
</dbReference>
<protein>
    <submittedName>
        <fullName evidence="2">Uncharacterized protein</fullName>
    </submittedName>
</protein>
<feature type="region of interest" description="Disordered" evidence="1">
    <location>
        <begin position="34"/>
        <end position="79"/>
    </location>
</feature>
<sequence length="79" mass="8666">MDAGWAVRPYTTLNALCNEWTACIQQLMGDELGAGGYTGQNGKGRSNEGENEGMGMPLDSSSKRLFAPYDDSWQDCKLR</sequence>
<dbReference type="AlphaFoldDB" id="A0A0V0T789"/>
<evidence type="ECO:0000256" key="1">
    <source>
        <dbReference type="SAM" id="MobiDB-lite"/>
    </source>
</evidence>
<name>A0A0V0T789_9BILA</name>
<proteinExistence type="predicted"/>
<organism evidence="2 3">
    <name type="scientific">Trichinella murrelli</name>
    <dbReference type="NCBI Taxonomy" id="144512"/>
    <lineage>
        <taxon>Eukaryota</taxon>
        <taxon>Metazoa</taxon>
        <taxon>Ecdysozoa</taxon>
        <taxon>Nematoda</taxon>
        <taxon>Enoplea</taxon>
        <taxon>Dorylaimia</taxon>
        <taxon>Trichinellida</taxon>
        <taxon>Trichinellidae</taxon>
        <taxon>Trichinella</taxon>
    </lineage>
</organism>
<evidence type="ECO:0000313" key="2">
    <source>
        <dbReference type="EMBL" id="KRX34911.1"/>
    </source>
</evidence>
<evidence type="ECO:0000313" key="3">
    <source>
        <dbReference type="Proteomes" id="UP000055048"/>
    </source>
</evidence>